<reference evidence="1" key="1">
    <citation type="submission" date="2021-06" db="EMBL/GenBank/DDBJ databases">
        <title>Parelaphostrongylus tenuis whole genome reference sequence.</title>
        <authorList>
            <person name="Garwood T.J."/>
            <person name="Larsen P.A."/>
            <person name="Fountain-Jones N.M."/>
            <person name="Garbe J.R."/>
            <person name="Macchietto M.G."/>
            <person name="Kania S.A."/>
            <person name="Gerhold R.W."/>
            <person name="Richards J.E."/>
            <person name="Wolf T.M."/>
        </authorList>
    </citation>
    <scope>NUCLEOTIDE SEQUENCE</scope>
    <source>
        <strain evidence="1">MNPRO001-30</strain>
        <tissue evidence="1">Meninges</tissue>
    </source>
</reference>
<name>A0AAD5MIJ0_PARTN</name>
<protein>
    <submittedName>
        <fullName evidence="1">Uncharacterized protein</fullName>
    </submittedName>
</protein>
<proteinExistence type="predicted"/>
<keyword evidence="2" id="KW-1185">Reference proteome</keyword>
<evidence type="ECO:0000313" key="1">
    <source>
        <dbReference type="EMBL" id="KAJ1349612.1"/>
    </source>
</evidence>
<evidence type="ECO:0000313" key="2">
    <source>
        <dbReference type="Proteomes" id="UP001196413"/>
    </source>
</evidence>
<accession>A0AAD5MIJ0</accession>
<dbReference type="Proteomes" id="UP001196413">
    <property type="component" value="Unassembled WGS sequence"/>
</dbReference>
<sequence length="52" mass="5758">MGKAASAAGSKPSYIRHLKLNCQEFLNSEKTSASTKFIYYALKLKLGDVYDV</sequence>
<dbReference type="EMBL" id="JAHQIW010000703">
    <property type="protein sequence ID" value="KAJ1349612.1"/>
    <property type="molecule type" value="Genomic_DNA"/>
</dbReference>
<organism evidence="1 2">
    <name type="scientific">Parelaphostrongylus tenuis</name>
    <name type="common">Meningeal worm</name>
    <dbReference type="NCBI Taxonomy" id="148309"/>
    <lineage>
        <taxon>Eukaryota</taxon>
        <taxon>Metazoa</taxon>
        <taxon>Ecdysozoa</taxon>
        <taxon>Nematoda</taxon>
        <taxon>Chromadorea</taxon>
        <taxon>Rhabditida</taxon>
        <taxon>Rhabditina</taxon>
        <taxon>Rhabditomorpha</taxon>
        <taxon>Strongyloidea</taxon>
        <taxon>Metastrongylidae</taxon>
        <taxon>Parelaphostrongylus</taxon>
    </lineage>
</organism>
<dbReference type="AlphaFoldDB" id="A0AAD5MIJ0"/>
<comment type="caution">
    <text evidence="1">The sequence shown here is derived from an EMBL/GenBank/DDBJ whole genome shotgun (WGS) entry which is preliminary data.</text>
</comment>
<gene>
    <name evidence="1" type="ORF">KIN20_005206</name>
</gene>